<evidence type="ECO:0000259" key="6">
    <source>
        <dbReference type="PROSITE" id="PS51782"/>
    </source>
</evidence>
<dbReference type="Pfam" id="PF00856">
    <property type="entry name" value="SET"/>
    <property type="match status" value="1"/>
</dbReference>
<dbReference type="AlphaFoldDB" id="A0A369JVV6"/>
<reference evidence="7" key="1">
    <citation type="submission" date="2018-04" db="EMBL/GenBank/DDBJ databases">
        <title>Whole genome sequencing of Hypsizygus marmoreus.</title>
        <authorList>
            <person name="Choi I.-G."/>
            <person name="Min B."/>
            <person name="Kim J.-G."/>
            <person name="Kim S."/>
            <person name="Oh Y.-L."/>
            <person name="Kong W.-S."/>
            <person name="Park H."/>
            <person name="Jeong J."/>
            <person name="Song E.-S."/>
        </authorList>
    </citation>
    <scope>NUCLEOTIDE SEQUENCE [LARGE SCALE GENOMIC DNA]</scope>
    <source>
        <strain evidence="7">51987-8</strain>
    </source>
</reference>
<feature type="compositionally biased region" description="Acidic residues" evidence="4">
    <location>
        <begin position="216"/>
        <end position="231"/>
    </location>
</feature>
<dbReference type="Pfam" id="PF01476">
    <property type="entry name" value="LysM"/>
    <property type="match status" value="1"/>
</dbReference>
<dbReference type="InterPro" id="IPR050600">
    <property type="entry name" value="SETD3_SETD6_MTase"/>
</dbReference>
<dbReference type="SUPFAM" id="SSF81822">
    <property type="entry name" value="RuBisCo LSMT C-terminal, substrate-binding domain"/>
    <property type="match status" value="1"/>
</dbReference>
<dbReference type="PANTHER" id="PTHR13271">
    <property type="entry name" value="UNCHARACTERIZED PUTATIVE METHYLTRANSFERASE"/>
    <property type="match status" value="1"/>
</dbReference>
<keyword evidence="8" id="KW-1185">Reference proteome</keyword>
<dbReference type="Proteomes" id="UP000076154">
    <property type="component" value="Unassembled WGS sequence"/>
</dbReference>
<comment type="caution">
    <text evidence="7">The sequence shown here is derived from an EMBL/GenBank/DDBJ whole genome shotgun (WGS) entry which is preliminary data.</text>
</comment>
<dbReference type="Pfam" id="PF09273">
    <property type="entry name" value="Rubis-subs-bind"/>
    <property type="match status" value="1"/>
</dbReference>
<dbReference type="PROSITE" id="PS50280">
    <property type="entry name" value="SET"/>
    <property type="match status" value="1"/>
</dbReference>
<accession>A0A369JVV6</accession>
<evidence type="ECO:0000256" key="3">
    <source>
        <dbReference type="ARBA" id="ARBA00022691"/>
    </source>
</evidence>
<feature type="region of interest" description="Disordered" evidence="4">
    <location>
        <begin position="902"/>
        <end position="943"/>
    </location>
</feature>
<sequence>MPESSMTLDAFLTWFQLGDGSYDKDAFGFFEFPASEGGRGIVALKDLPDGHTLFTIPRSLTLSTRTSPLPSKFGMESWKNKKMDEGWTGLILCMMWETANGPSSKWSEYLAILPSRFDTPMFWNDEELSELKGTSVVEKLGRAEAEQSYREKLLPVLQSRPDLFPPEQIHSYYSLEIYHLMGSRILSRSFNVERWDSGEEEEESPSAPTNNHPDGMDVDSPDAPEEGDEDIDASHSDAEEEDDEVDDSSDTAMVPMADMLNARYGSENAKLFYEENQLKMVTTKPIKSGEQIWNTYGDLPNSELLRRYGHVDLLPLPQGGTGNPGDVVEVRADIIVSVTVQHHPSLSSDSMKARIEWWLEEGGDDVFVLESDLELPEPLISLVRLLLLDLHDWETAREKGKPPKPKADTQVLNIVHDVLEKRLDAYPRKLEENEVMLSGEKSLHKRNAIIVSIGEQRILHDILAQVDILRAKGDVDDMAPDESHRLSLANDTQDLLSFNPFADQGEQNIQVAAPVARLNQLELDNTGVERGWGEHGTGGRVSTFRRHTRSRTEIYTNSDWNSGHVHPLRSAGVRAGPNDAGVTRPHLSRMLDVGPLVDAPPLESEGLAIPVTEEKDVVVHDIKPGDSLAGVSLKYGITMADLRRANHLWASDSIHMRTALYIPVDRASRLNKLAREGNLISISPAEEISNPMDMSSDTLDEGQDSQFIRRPSDTETIRRVPVSQLSFFPPSTVSKSTAQNLSVPQVQQRAQVTSTKASYHIRYTSSPSNSLTSLLTSLPIAASTRDTIISRLSFDSTSSSYSDREREDDWSDGLELDDVKHARPSSILVDDSLQDETPYSDATVTPKASHRKPRVGEHTPVSHPPSPTRHSQTHSRHLSSSPHSYIPPHPQIRTVQLEPSPAMHLPNIKGGLSSNKGKGKAQPNLLDNDFELENSSSTSSSIT</sequence>
<dbReference type="CDD" id="cd00118">
    <property type="entry name" value="LysM"/>
    <property type="match status" value="1"/>
</dbReference>
<dbReference type="InterPro" id="IPR046341">
    <property type="entry name" value="SET_dom_sf"/>
</dbReference>
<dbReference type="InterPro" id="IPR015353">
    <property type="entry name" value="Rubisco_LSMT_subst-bd"/>
</dbReference>
<dbReference type="OrthoDB" id="341421at2759"/>
<dbReference type="InterPro" id="IPR036779">
    <property type="entry name" value="LysM_dom_sf"/>
</dbReference>
<dbReference type="SMART" id="SM00257">
    <property type="entry name" value="LysM"/>
    <property type="match status" value="1"/>
</dbReference>
<dbReference type="EMBL" id="LUEZ02000041">
    <property type="protein sequence ID" value="RDB25472.1"/>
    <property type="molecule type" value="Genomic_DNA"/>
</dbReference>
<dbReference type="Gene3D" id="3.90.1410.10">
    <property type="entry name" value="set domain protein methyltransferase, domain 1"/>
    <property type="match status" value="2"/>
</dbReference>
<dbReference type="GO" id="GO:0032259">
    <property type="term" value="P:methylation"/>
    <property type="evidence" value="ECO:0007669"/>
    <property type="project" value="UniProtKB-KW"/>
</dbReference>
<dbReference type="InterPro" id="IPR001214">
    <property type="entry name" value="SET_dom"/>
</dbReference>
<evidence type="ECO:0000256" key="4">
    <source>
        <dbReference type="SAM" id="MobiDB-lite"/>
    </source>
</evidence>
<evidence type="ECO:0000256" key="1">
    <source>
        <dbReference type="ARBA" id="ARBA00022603"/>
    </source>
</evidence>
<dbReference type="InParanoid" id="A0A369JVV6"/>
<dbReference type="InterPro" id="IPR018392">
    <property type="entry name" value="LysM"/>
</dbReference>
<dbReference type="Gene3D" id="3.10.350.10">
    <property type="entry name" value="LysM domain"/>
    <property type="match status" value="1"/>
</dbReference>
<keyword evidence="3" id="KW-0949">S-adenosyl-L-methionine</keyword>
<dbReference type="GO" id="GO:0016279">
    <property type="term" value="F:protein-lysine N-methyltransferase activity"/>
    <property type="evidence" value="ECO:0007669"/>
    <property type="project" value="InterPro"/>
</dbReference>
<dbReference type="Gene3D" id="3.90.1420.10">
    <property type="entry name" value="Rubisco LSMT, substrate-binding domain"/>
    <property type="match status" value="1"/>
</dbReference>
<evidence type="ECO:0000313" key="8">
    <source>
        <dbReference type="Proteomes" id="UP000076154"/>
    </source>
</evidence>
<dbReference type="SUPFAM" id="SSF54106">
    <property type="entry name" value="LysM domain"/>
    <property type="match status" value="1"/>
</dbReference>
<dbReference type="CDD" id="cd19178">
    <property type="entry name" value="SET_SETD6"/>
    <property type="match status" value="1"/>
</dbReference>
<feature type="domain" description="SET" evidence="5">
    <location>
        <begin position="25"/>
        <end position="297"/>
    </location>
</feature>
<evidence type="ECO:0000259" key="5">
    <source>
        <dbReference type="PROSITE" id="PS50280"/>
    </source>
</evidence>
<dbReference type="PROSITE" id="PS51782">
    <property type="entry name" value="LYSM"/>
    <property type="match status" value="1"/>
</dbReference>
<dbReference type="InterPro" id="IPR036464">
    <property type="entry name" value="Rubisco_LSMT_subst-bd_sf"/>
</dbReference>
<protein>
    <submittedName>
        <fullName evidence="7">Ribosomal lysine N-methyltransferase 4</fullName>
    </submittedName>
</protein>
<dbReference type="InterPro" id="IPR044430">
    <property type="entry name" value="SETD6_SET"/>
</dbReference>
<feature type="compositionally biased region" description="Acidic residues" evidence="4">
    <location>
        <begin position="238"/>
        <end position="249"/>
    </location>
</feature>
<feature type="region of interest" description="Disordered" evidence="4">
    <location>
        <begin position="196"/>
        <end position="250"/>
    </location>
</feature>
<keyword evidence="2" id="KW-0808">Transferase</keyword>
<dbReference type="STRING" id="39966.A0A369JVV6"/>
<evidence type="ECO:0000313" key="7">
    <source>
        <dbReference type="EMBL" id="RDB25472.1"/>
    </source>
</evidence>
<feature type="region of interest" description="Disordered" evidence="4">
    <location>
        <begin position="829"/>
        <end position="890"/>
    </location>
</feature>
<keyword evidence="1" id="KW-0489">Methyltransferase</keyword>
<dbReference type="GO" id="GO:0005634">
    <property type="term" value="C:nucleus"/>
    <property type="evidence" value="ECO:0007669"/>
    <property type="project" value="TreeGrafter"/>
</dbReference>
<dbReference type="SUPFAM" id="SSF82199">
    <property type="entry name" value="SET domain"/>
    <property type="match status" value="1"/>
</dbReference>
<name>A0A369JVV6_HYPMA</name>
<proteinExistence type="predicted"/>
<evidence type="ECO:0000256" key="2">
    <source>
        <dbReference type="ARBA" id="ARBA00022679"/>
    </source>
</evidence>
<organism evidence="7 8">
    <name type="scientific">Hypsizygus marmoreus</name>
    <name type="common">White beech mushroom</name>
    <name type="synonym">Agaricus marmoreus</name>
    <dbReference type="NCBI Taxonomy" id="39966"/>
    <lineage>
        <taxon>Eukaryota</taxon>
        <taxon>Fungi</taxon>
        <taxon>Dikarya</taxon>
        <taxon>Basidiomycota</taxon>
        <taxon>Agaricomycotina</taxon>
        <taxon>Agaricomycetes</taxon>
        <taxon>Agaricomycetidae</taxon>
        <taxon>Agaricales</taxon>
        <taxon>Tricholomatineae</taxon>
        <taxon>Lyophyllaceae</taxon>
        <taxon>Hypsizygus</taxon>
    </lineage>
</organism>
<dbReference type="PANTHER" id="PTHR13271:SF34">
    <property type="entry name" value="N-LYSINE METHYLTRANSFERASE SETD6"/>
    <property type="match status" value="1"/>
</dbReference>
<gene>
    <name evidence="7" type="primary">RKM4</name>
    <name evidence="7" type="ORF">Hypma_007532</name>
</gene>
<feature type="domain" description="LysM" evidence="6">
    <location>
        <begin position="618"/>
        <end position="662"/>
    </location>
</feature>